<evidence type="ECO:0000313" key="3">
    <source>
        <dbReference type="Proteomes" id="UP001172155"/>
    </source>
</evidence>
<dbReference type="InterPro" id="IPR014756">
    <property type="entry name" value="Ig_E-set"/>
</dbReference>
<organism evidence="2 3">
    <name type="scientific">Schizothecium vesticola</name>
    <dbReference type="NCBI Taxonomy" id="314040"/>
    <lineage>
        <taxon>Eukaryota</taxon>
        <taxon>Fungi</taxon>
        <taxon>Dikarya</taxon>
        <taxon>Ascomycota</taxon>
        <taxon>Pezizomycotina</taxon>
        <taxon>Sordariomycetes</taxon>
        <taxon>Sordariomycetidae</taxon>
        <taxon>Sordariales</taxon>
        <taxon>Schizotheciaceae</taxon>
        <taxon>Schizothecium</taxon>
    </lineage>
</organism>
<dbReference type="InterPro" id="IPR013783">
    <property type="entry name" value="Ig-like_fold"/>
</dbReference>
<evidence type="ECO:0000313" key="2">
    <source>
        <dbReference type="EMBL" id="KAK0749691.1"/>
    </source>
</evidence>
<reference evidence="2" key="1">
    <citation type="submission" date="2023-06" db="EMBL/GenBank/DDBJ databases">
        <title>Genome-scale phylogeny and comparative genomics of the fungal order Sordariales.</title>
        <authorList>
            <consortium name="Lawrence Berkeley National Laboratory"/>
            <person name="Hensen N."/>
            <person name="Bonometti L."/>
            <person name="Westerberg I."/>
            <person name="Brannstrom I.O."/>
            <person name="Guillou S."/>
            <person name="Cros-Aarteil S."/>
            <person name="Calhoun S."/>
            <person name="Haridas S."/>
            <person name="Kuo A."/>
            <person name="Mondo S."/>
            <person name="Pangilinan J."/>
            <person name="Riley R."/>
            <person name="LaButti K."/>
            <person name="Andreopoulos B."/>
            <person name="Lipzen A."/>
            <person name="Chen C."/>
            <person name="Yanf M."/>
            <person name="Daum C."/>
            <person name="Ng V."/>
            <person name="Clum A."/>
            <person name="Steindorff A."/>
            <person name="Ohm R."/>
            <person name="Martin F."/>
            <person name="Silar P."/>
            <person name="Natvig D."/>
            <person name="Lalanne C."/>
            <person name="Gautier V."/>
            <person name="Ament-velasquez S.L."/>
            <person name="Kruys A."/>
            <person name="Hutchinson M.I."/>
            <person name="Powell A.J."/>
            <person name="Barry K."/>
            <person name="Miller A.N."/>
            <person name="Grigoriev I.V."/>
            <person name="Debuchy R."/>
            <person name="Gladieux P."/>
            <person name="Thoren M.H."/>
            <person name="Johannesson H."/>
        </authorList>
    </citation>
    <scope>NUCLEOTIDE SEQUENCE</scope>
    <source>
        <strain evidence="2">SMH3187-1</strain>
    </source>
</reference>
<dbReference type="SUPFAM" id="SSF81296">
    <property type="entry name" value="E set domains"/>
    <property type="match status" value="1"/>
</dbReference>
<dbReference type="Pfam" id="PF07705">
    <property type="entry name" value="CARDB"/>
    <property type="match status" value="1"/>
</dbReference>
<dbReference type="AlphaFoldDB" id="A0AA40F260"/>
<protein>
    <recommendedName>
        <fullName evidence="1">CARDB domain-containing protein</fullName>
    </recommendedName>
</protein>
<feature type="domain" description="CARDB" evidence="1">
    <location>
        <begin position="617"/>
        <end position="701"/>
    </location>
</feature>
<accession>A0AA40F260</accession>
<keyword evidence="3" id="KW-1185">Reference proteome</keyword>
<sequence length="962" mass="105784">MASKWACCSLPFHIPHFLHHGCRCHGCNQPKDAEVLPRLKLEGISPRLPEHFVDEFKQERFLKLYPVKKCRPFVADFAPHFAYPGSLIVILGHNFYPRRDKNEVTVGGQRAIVVTAEPHRLVVISSFNSGVGPIEVCTNKGVGKSREDFTPIPGPAPSRLPRDLPPLSYEGIGSGADDTVSIQPKSINQIVAADDTGGPIRALADQLPNTGTSRVLCVCLYPWDVVPADPATARQAIVDKTDDVSLYYSQASYGALTVDFTVTDFFEMTDNRDYYHDTSIKNFKEFELGQIWTEAAYLASKDGRDLNNFDVLMVACHVNRFARAWGNIIIETGTRDLMRPKDPPRRPDEVKYSVDIPKRLFAMIVSETADFGRIAHEYGHNLIDSGSLLREDIYATQPPGTDSTGKEFDLMGKHDNHPLFSAYFMNQLKWYESDGNDNVLSRTWSNNEFHEEFDIVAHGNPTEKNTNSSRVHLVKITIGSSLEYWIEVRQKPGPAPPGGVAQVFDPLVPTQGAADGGVLVTRVVRHVQNNNQFMRLITLLQSSSDLLLTGDIATDAARTIKISVINDAVQARPRVSRVRVEWAQPTVPDPAGLVDLWITPWDSSYTTPDIWVTPPGGSPGDPPIVEETNTITARIRNNGVSAAANVEATIYAIEPPGVGDNGSWTPLEKRIIGTLAGGATADVSTSWTPKLDKHTCLQVVIGNQPGEVSFDNNRAQENIFRFQPASSSAPHAVEVPIAVRNPTDEPVQAVIALLGVPAGFYVYFPHREVAVPALGERILELLVVPLRDVSALEHKIANIRVVGYIPRSYIEEGHPSVYREIGGIQAIVHPKRGASIRLSDPVTEDVRGAVTVRGRVTPAVEKQNVRVSVKVRGELFQVKHAETDRTGMFSVVFGLRSRGDVSRVSRREVGDFVASSAAAVDTAVELAFQARIVNAEVLAPAESNVVYYQYKVVVQEPNPGPD</sequence>
<dbReference type="Gene3D" id="2.60.40.10">
    <property type="entry name" value="Immunoglobulins"/>
    <property type="match status" value="2"/>
</dbReference>
<proteinExistence type="predicted"/>
<dbReference type="EMBL" id="JAUKUD010000003">
    <property type="protein sequence ID" value="KAK0749691.1"/>
    <property type="molecule type" value="Genomic_DNA"/>
</dbReference>
<name>A0AA40F260_9PEZI</name>
<dbReference type="InterPro" id="IPR011635">
    <property type="entry name" value="CARDB"/>
</dbReference>
<dbReference type="Proteomes" id="UP001172155">
    <property type="component" value="Unassembled WGS sequence"/>
</dbReference>
<gene>
    <name evidence="2" type="ORF">B0T18DRAFT_407344</name>
</gene>
<evidence type="ECO:0000259" key="1">
    <source>
        <dbReference type="Pfam" id="PF07705"/>
    </source>
</evidence>
<comment type="caution">
    <text evidence="2">The sequence shown here is derived from an EMBL/GenBank/DDBJ whole genome shotgun (WGS) entry which is preliminary data.</text>
</comment>